<dbReference type="eggNOG" id="COG4848">
    <property type="taxonomic scope" value="Bacteria"/>
</dbReference>
<dbReference type="AlphaFoldDB" id="A0A0A5GDF8"/>
<protein>
    <recommendedName>
        <fullName evidence="1">UPF0354 protein N784_02175</fullName>
    </recommendedName>
</protein>
<dbReference type="NCBIfam" id="NF010189">
    <property type="entry name" value="PRK13668.1"/>
    <property type="match status" value="1"/>
</dbReference>
<organism evidence="2 3">
    <name type="scientific">Pontibacillus litoralis JSM 072002</name>
    <dbReference type="NCBI Taxonomy" id="1385512"/>
    <lineage>
        <taxon>Bacteria</taxon>
        <taxon>Bacillati</taxon>
        <taxon>Bacillota</taxon>
        <taxon>Bacilli</taxon>
        <taxon>Bacillales</taxon>
        <taxon>Bacillaceae</taxon>
        <taxon>Pontibacillus</taxon>
    </lineage>
</organism>
<proteinExistence type="inferred from homology"/>
<dbReference type="InterPro" id="IPR010838">
    <property type="entry name" value="DUF1444"/>
</dbReference>
<dbReference type="Proteomes" id="UP000030401">
    <property type="component" value="Unassembled WGS sequence"/>
</dbReference>
<gene>
    <name evidence="2" type="ORF">N784_02175</name>
</gene>
<dbReference type="PIRSF" id="PIRSF012562">
    <property type="entry name" value="UCP012562"/>
    <property type="match status" value="1"/>
</dbReference>
<dbReference type="RefSeq" id="WP_036831550.1">
    <property type="nucleotide sequence ID" value="NZ_AVPG01000001.1"/>
</dbReference>
<evidence type="ECO:0000313" key="2">
    <source>
        <dbReference type="EMBL" id="KGX89155.1"/>
    </source>
</evidence>
<comment type="similarity">
    <text evidence="1">Belongs to the UPF0354 family.</text>
</comment>
<dbReference type="OrthoDB" id="154553at2"/>
<accession>A0A0A5GDF8</accession>
<dbReference type="EMBL" id="AVPG01000001">
    <property type="protein sequence ID" value="KGX89155.1"/>
    <property type="molecule type" value="Genomic_DNA"/>
</dbReference>
<evidence type="ECO:0000313" key="3">
    <source>
        <dbReference type="Proteomes" id="UP000030401"/>
    </source>
</evidence>
<dbReference type="Pfam" id="PF07285">
    <property type="entry name" value="DUF1444"/>
    <property type="match status" value="1"/>
</dbReference>
<name>A0A0A5GDF8_9BACI</name>
<sequence>MKMTSIKMKKKLEQRLQHPKWRTSFNRDKDVFRIEWIHSGKGIEISLPGIIAKYEQKQDKALDDLQDHIQEALRIMNETHTLEGQEKNIFPVIRSTSFPTDSNEGIPLVYNDHTAETRIYYALDLGKSYRLIDEQMLKKEGIDYERLREIARFNARSLSTQYKQDVVAGNTFYFIATNDGYDASRVLNEALLEEMKAKSVGELAVAVPHGDVCVFADIQNPQGYDILAQMTMKFFADGRVPITSLPFIYDDKKLEPIFILAKNKPQQSNE</sequence>
<dbReference type="STRING" id="1385512.N784_02175"/>
<comment type="caution">
    <text evidence="2">The sequence shown here is derived from an EMBL/GenBank/DDBJ whole genome shotgun (WGS) entry which is preliminary data.</text>
</comment>
<evidence type="ECO:0000256" key="1">
    <source>
        <dbReference type="HAMAP-Rule" id="MF_01548"/>
    </source>
</evidence>
<keyword evidence="3" id="KW-1185">Reference proteome</keyword>
<dbReference type="HAMAP" id="MF_01548">
    <property type="entry name" value="UPF0354"/>
    <property type="match status" value="1"/>
</dbReference>
<reference evidence="2 3" key="1">
    <citation type="submission" date="2013-08" db="EMBL/GenBank/DDBJ databases">
        <authorList>
            <person name="Huang J."/>
            <person name="Wang G."/>
        </authorList>
    </citation>
    <scope>NUCLEOTIDE SEQUENCE [LARGE SCALE GENOMIC DNA]</scope>
    <source>
        <strain evidence="2 3">JSM 072002</strain>
    </source>
</reference>